<dbReference type="AlphaFoldDB" id="A0A151RUN9"/>
<accession>A0A151RUN9</accession>
<dbReference type="Gramene" id="C.cajan_29879.t">
    <property type="protein sequence ID" value="C.cajan_29879.t.cds1"/>
    <property type="gene ID" value="C.cajan_29879"/>
</dbReference>
<dbReference type="PANTHER" id="PTHR33067:SF35">
    <property type="entry name" value="ASPARTIC PEPTIDASE DDI1-TYPE DOMAIN-CONTAINING PROTEIN"/>
    <property type="match status" value="1"/>
</dbReference>
<gene>
    <name evidence="1" type="ORF">KK1_032133</name>
</gene>
<proteinExistence type="predicted"/>
<dbReference type="InterPro" id="IPR021109">
    <property type="entry name" value="Peptidase_aspartic_dom_sf"/>
</dbReference>
<dbReference type="Proteomes" id="UP000075243">
    <property type="component" value="Unassembled WGS sequence"/>
</dbReference>
<evidence type="ECO:0000313" key="1">
    <source>
        <dbReference type="EMBL" id="KYP46256.1"/>
    </source>
</evidence>
<sequence length="95" mass="11293">MDFVVMDIEEDMKICLILGRPFMKIAKVIIDVEDKRLKVRVQDKEVNFNVFKAMQHPSDKNDCIKMDVFDDVILLENRCTLLALWRKHSLRHLSF</sequence>
<organism evidence="1 2">
    <name type="scientific">Cajanus cajan</name>
    <name type="common">Pigeon pea</name>
    <name type="synonym">Cajanus indicus</name>
    <dbReference type="NCBI Taxonomy" id="3821"/>
    <lineage>
        <taxon>Eukaryota</taxon>
        <taxon>Viridiplantae</taxon>
        <taxon>Streptophyta</taxon>
        <taxon>Embryophyta</taxon>
        <taxon>Tracheophyta</taxon>
        <taxon>Spermatophyta</taxon>
        <taxon>Magnoliopsida</taxon>
        <taxon>eudicotyledons</taxon>
        <taxon>Gunneridae</taxon>
        <taxon>Pentapetalae</taxon>
        <taxon>rosids</taxon>
        <taxon>fabids</taxon>
        <taxon>Fabales</taxon>
        <taxon>Fabaceae</taxon>
        <taxon>Papilionoideae</taxon>
        <taxon>50 kb inversion clade</taxon>
        <taxon>NPAAA clade</taxon>
        <taxon>indigoferoid/millettioid clade</taxon>
        <taxon>Phaseoleae</taxon>
        <taxon>Cajanus</taxon>
    </lineage>
</organism>
<dbReference type="OMA" id="ARMMIDM"/>
<protein>
    <submittedName>
        <fullName evidence="1">Uncharacterized protein</fullName>
    </submittedName>
</protein>
<reference evidence="1" key="1">
    <citation type="journal article" date="2012" name="Nat. Biotechnol.">
        <title>Draft genome sequence of pigeonpea (Cajanus cajan), an orphan legume crop of resource-poor farmers.</title>
        <authorList>
            <person name="Varshney R.K."/>
            <person name="Chen W."/>
            <person name="Li Y."/>
            <person name="Bharti A.K."/>
            <person name="Saxena R.K."/>
            <person name="Schlueter J.A."/>
            <person name="Donoghue M.T."/>
            <person name="Azam S."/>
            <person name="Fan G."/>
            <person name="Whaley A.M."/>
            <person name="Farmer A.D."/>
            <person name="Sheridan J."/>
            <person name="Iwata A."/>
            <person name="Tuteja R."/>
            <person name="Penmetsa R.V."/>
            <person name="Wu W."/>
            <person name="Upadhyaya H.D."/>
            <person name="Yang S.P."/>
            <person name="Shah T."/>
            <person name="Saxena K.B."/>
            <person name="Michael T."/>
            <person name="McCombie W.R."/>
            <person name="Yang B."/>
            <person name="Zhang G."/>
            <person name="Yang H."/>
            <person name="Wang J."/>
            <person name="Spillane C."/>
            <person name="Cook D.R."/>
            <person name="May G.D."/>
            <person name="Xu X."/>
            <person name="Jackson S.A."/>
        </authorList>
    </citation>
    <scope>NUCLEOTIDE SEQUENCE [LARGE SCALE GENOMIC DNA]</scope>
</reference>
<keyword evidence="2" id="KW-1185">Reference proteome</keyword>
<name>A0A151RUN9_CAJCA</name>
<dbReference type="EMBL" id="KQ483563">
    <property type="protein sequence ID" value="KYP46256.1"/>
    <property type="molecule type" value="Genomic_DNA"/>
</dbReference>
<evidence type="ECO:0000313" key="2">
    <source>
        <dbReference type="Proteomes" id="UP000075243"/>
    </source>
</evidence>
<dbReference type="PANTHER" id="PTHR33067">
    <property type="entry name" value="RNA-DIRECTED DNA POLYMERASE-RELATED"/>
    <property type="match status" value="1"/>
</dbReference>
<dbReference type="Gene3D" id="2.40.70.10">
    <property type="entry name" value="Acid Proteases"/>
    <property type="match status" value="1"/>
</dbReference>